<name>A0A2N9EZT1_FAGSY</name>
<proteinExistence type="predicted"/>
<dbReference type="EMBL" id="OIVN01000446">
    <property type="protein sequence ID" value="SPC80368.1"/>
    <property type="molecule type" value="Genomic_DNA"/>
</dbReference>
<dbReference type="AlphaFoldDB" id="A0A2N9EZT1"/>
<feature type="region of interest" description="Disordered" evidence="1">
    <location>
        <begin position="20"/>
        <end position="45"/>
    </location>
</feature>
<evidence type="ECO:0000313" key="2">
    <source>
        <dbReference type="EMBL" id="SPC80368.1"/>
    </source>
</evidence>
<protein>
    <submittedName>
        <fullName evidence="2">Uncharacterized protein</fullName>
    </submittedName>
</protein>
<gene>
    <name evidence="3" type="ORF">FSB_LOCUS12657</name>
    <name evidence="2" type="ORF">FSB_LOCUS8250</name>
</gene>
<evidence type="ECO:0000256" key="1">
    <source>
        <dbReference type="SAM" id="MobiDB-lite"/>
    </source>
</evidence>
<sequence>MASSSKQEFVPLFRAKVNRFPHHHNSGTPRSSIASLTCSPPPRHDNIEEKVVEESSLMVKSAAYIGGTETLSKFSVGTVELLSPTGSLNLRTSLVNRPYKNFTVSGPWNWTMDRDLSVEAKGPVASRLWVEKDWFDEK</sequence>
<reference evidence="2" key="1">
    <citation type="submission" date="2018-02" db="EMBL/GenBank/DDBJ databases">
        <authorList>
            <person name="Cohen D.B."/>
            <person name="Kent A.D."/>
        </authorList>
    </citation>
    <scope>NUCLEOTIDE SEQUENCE</scope>
</reference>
<accession>A0A2N9EZT1</accession>
<feature type="compositionally biased region" description="Polar residues" evidence="1">
    <location>
        <begin position="26"/>
        <end position="38"/>
    </location>
</feature>
<dbReference type="EMBL" id="OIVN01000734">
    <property type="protein sequence ID" value="SPC84775.1"/>
    <property type="molecule type" value="Genomic_DNA"/>
</dbReference>
<organism evidence="2">
    <name type="scientific">Fagus sylvatica</name>
    <name type="common">Beechnut</name>
    <dbReference type="NCBI Taxonomy" id="28930"/>
    <lineage>
        <taxon>Eukaryota</taxon>
        <taxon>Viridiplantae</taxon>
        <taxon>Streptophyta</taxon>
        <taxon>Embryophyta</taxon>
        <taxon>Tracheophyta</taxon>
        <taxon>Spermatophyta</taxon>
        <taxon>Magnoliopsida</taxon>
        <taxon>eudicotyledons</taxon>
        <taxon>Gunneridae</taxon>
        <taxon>Pentapetalae</taxon>
        <taxon>rosids</taxon>
        <taxon>fabids</taxon>
        <taxon>Fagales</taxon>
        <taxon>Fagaceae</taxon>
        <taxon>Fagus</taxon>
    </lineage>
</organism>
<evidence type="ECO:0000313" key="3">
    <source>
        <dbReference type="EMBL" id="SPC84775.1"/>
    </source>
</evidence>